<dbReference type="OrthoDB" id="2226541at2"/>
<dbReference type="Pfam" id="PF16813">
    <property type="entry name" value="Cas_St_Csn2"/>
    <property type="match status" value="1"/>
</dbReference>
<keyword evidence="1" id="KW-0175">Coiled coil</keyword>
<reference evidence="2 3" key="1">
    <citation type="journal article" date="2015" name="Genome Biol. Evol.">
        <title>Comparative Genomics of Listeria Sensu Lato: Genus-Wide Differences in Evolutionary Dynamics and the Progressive Gain of Complex, Potentially Pathogenicity-Related Traits through Lateral Gene Transfer.</title>
        <authorList>
            <person name="Chiara M."/>
            <person name="Caruso M."/>
            <person name="D'Erchia A.M."/>
            <person name="Manzari C."/>
            <person name="Fraccalvieri R."/>
            <person name="Goffredo E."/>
            <person name="Latorre L."/>
            <person name="Miccolupo A."/>
            <person name="Padalino I."/>
            <person name="Santagada G."/>
            <person name="Chiocco D."/>
            <person name="Pesole G."/>
            <person name="Horner D.S."/>
            <person name="Parisi A."/>
        </authorList>
    </citation>
    <scope>NUCLEOTIDE SEQUENCE [LARGE SCALE GENOMIC DNA]</scope>
    <source>
        <strain evidence="2 3">1991</strain>
    </source>
</reference>
<evidence type="ECO:0000256" key="1">
    <source>
        <dbReference type="SAM" id="Coils"/>
    </source>
</evidence>
<dbReference type="PATRIC" id="fig|1430899.3.peg.2079"/>
<dbReference type="AlphaFoldDB" id="A0A0J8J3B6"/>
<protein>
    <submittedName>
        <fullName evidence="2">Uncharacterized protein</fullName>
    </submittedName>
</protein>
<proteinExistence type="predicted"/>
<accession>A0A0J8J3B6</accession>
<evidence type="ECO:0000313" key="3">
    <source>
        <dbReference type="Proteomes" id="UP000052258"/>
    </source>
</evidence>
<keyword evidence="3" id="KW-1185">Reference proteome</keyword>
<evidence type="ECO:0000313" key="2">
    <source>
        <dbReference type="EMBL" id="KMT58811.1"/>
    </source>
</evidence>
<feature type="coiled-coil region" evidence="1">
    <location>
        <begin position="108"/>
        <end position="135"/>
    </location>
</feature>
<dbReference type="CDD" id="cd12217">
    <property type="entry name" value="Stu0660_Csn2"/>
    <property type="match status" value="1"/>
</dbReference>
<gene>
    <name evidence="2" type="ORF">X560_2027</name>
</gene>
<organism evidence="2 3">
    <name type="scientific">Listeria fleischmannii 1991</name>
    <dbReference type="NCBI Taxonomy" id="1430899"/>
    <lineage>
        <taxon>Bacteria</taxon>
        <taxon>Bacillati</taxon>
        <taxon>Bacillota</taxon>
        <taxon>Bacilli</taxon>
        <taxon>Bacillales</taxon>
        <taxon>Listeriaceae</taxon>
        <taxon>Listeria</taxon>
    </lineage>
</organism>
<dbReference type="InterPro" id="IPR031820">
    <property type="entry name" value="Cas_St_Csn2"/>
</dbReference>
<dbReference type="Proteomes" id="UP000052258">
    <property type="component" value="Unassembled WGS sequence"/>
</dbReference>
<comment type="caution">
    <text evidence="2">The sequence shown here is derived from an EMBL/GenBank/DDBJ whole genome shotgun (WGS) entry which is preliminary data.</text>
</comment>
<dbReference type="EMBL" id="AZHO01000024">
    <property type="protein sequence ID" value="KMT58811.1"/>
    <property type="molecule type" value="Genomic_DNA"/>
</dbReference>
<dbReference type="RefSeq" id="WP_007476483.1">
    <property type="nucleotide sequence ID" value="NZ_KQ130617.1"/>
</dbReference>
<name>A0A0J8J3B6_9LIST</name>
<sequence>MSTLTFSHPKLKHIEMGFSQLTQVVGDNTELKQQLWQNISWYLSKHKYSESELSILNYNEPQIWEDGLDLSRSKFRTIIIESISDIHELLGANKGTPTFDVLNQVMKNLEISKNIEKINQEIIQIENQLNASEEIQQLNEEKKFKWKVAVEEFNSKILLQKNVSLMPTYEERSYATEYVDGLTKYMSLLDLLEINLESSSEMILLMIKNIDDTLSYQEYEEVMNSMKRLTTKHPNFYCMVFPSQIGYVYISEEHIESILVVGEEAHSLADGRNLYTRVCAYYPDQTIPSYNEFLEALKIIAPYLFTSKKQSIQMNVKELVLIKIINELFQYFDFIPVAVLQHSQLEYDFLYES</sequence>